<accession>A0A498D670</accession>
<keyword evidence="2" id="KW-1185">Reference proteome</keyword>
<dbReference type="AlphaFoldDB" id="A0A498D670"/>
<protein>
    <submittedName>
        <fullName evidence="1">Cyclic lactone autoinducer peptide</fullName>
    </submittedName>
</protein>
<gene>
    <name evidence="1" type="ORF">D8M04_15185</name>
</gene>
<dbReference type="EMBL" id="RCHR01000005">
    <property type="protein sequence ID" value="RLL42890.1"/>
    <property type="molecule type" value="Genomic_DNA"/>
</dbReference>
<dbReference type="RefSeq" id="WP_121524257.1">
    <property type="nucleotide sequence ID" value="NZ_RCHR01000005.1"/>
</dbReference>
<reference evidence="1 2" key="1">
    <citation type="submission" date="2018-10" db="EMBL/GenBank/DDBJ databases">
        <title>Oceanobacillus sp. YLB-02 draft genome.</title>
        <authorList>
            <person name="Yu L."/>
        </authorList>
    </citation>
    <scope>NUCLEOTIDE SEQUENCE [LARGE SCALE GENOMIC DNA]</scope>
    <source>
        <strain evidence="1 2">YLB-02</strain>
    </source>
</reference>
<evidence type="ECO:0000313" key="1">
    <source>
        <dbReference type="EMBL" id="RLL42890.1"/>
    </source>
</evidence>
<dbReference type="Proteomes" id="UP000270219">
    <property type="component" value="Unassembled WGS sequence"/>
</dbReference>
<dbReference type="NCBIfam" id="TIGR04223">
    <property type="entry name" value="quorum_AgrD"/>
    <property type="match status" value="1"/>
</dbReference>
<organism evidence="1 2">
    <name type="scientific">Oceanobacillus piezotolerans</name>
    <dbReference type="NCBI Taxonomy" id="2448030"/>
    <lineage>
        <taxon>Bacteria</taxon>
        <taxon>Bacillati</taxon>
        <taxon>Bacillota</taxon>
        <taxon>Bacilli</taxon>
        <taxon>Bacillales</taxon>
        <taxon>Bacillaceae</taxon>
        <taxon>Oceanobacillus</taxon>
    </lineage>
</organism>
<name>A0A498D670_9BACI</name>
<comment type="caution">
    <text evidence="1">The sequence shown here is derived from an EMBL/GenBank/DDBJ whole genome shotgun (WGS) entry which is preliminary data.</text>
</comment>
<evidence type="ECO:0000313" key="2">
    <source>
        <dbReference type="Proteomes" id="UP000270219"/>
    </source>
</evidence>
<dbReference type="InterPro" id="IPR009229">
    <property type="entry name" value="AgrD"/>
</dbReference>
<proteinExistence type="predicted"/>
<sequence length="52" mass="5990">MIKKVVEFQWKRVISEVISTIGMTSGAAAARLNCMLFLYEPEIPEELQEEME</sequence>